<feature type="region of interest" description="Disordered" evidence="2">
    <location>
        <begin position="1"/>
        <end position="26"/>
    </location>
</feature>
<dbReference type="SUPFAM" id="SSF50630">
    <property type="entry name" value="Acid proteases"/>
    <property type="match status" value="1"/>
</dbReference>
<feature type="region of interest" description="Disordered" evidence="2">
    <location>
        <begin position="58"/>
        <end position="95"/>
    </location>
</feature>
<dbReference type="OrthoDB" id="782414at2759"/>
<keyword evidence="1" id="KW-0862">Zinc</keyword>
<feature type="compositionally biased region" description="Basic and acidic residues" evidence="2">
    <location>
        <begin position="248"/>
        <end position="258"/>
    </location>
</feature>
<evidence type="ECO:0000256" key="2">
    <source>
        <dbReference type="SAM" id="MobiDB-lite"/>
    </source>
</evidence>
<feature type="compositionally biased region" description="Low complexity" evidence="2">
    <location>
        <begin position="330"/>
        <end position="343"/>
    </location>
</feature>
<sequence>EMPPRRVTRSTPASPYEVPEQSGSDEVQELHAQMSALVGAMQRQEEHIKSLQDLMSRQATTAAPGSREVPVSEAPTTVPPAPPTVPLVVSGPTDSDLTATEAERVRFVKVLEAFMRFNPPMFDGKEADPWQKTKKKRASHLPPLTWEEFREMLFMEYFPDSDKRKMKEDFRKLRQENRSVREYEREFTHLVNCVPGMVHTDRDKTEYFERGLRPDIFRTVNALKLKTFEEVLDRALWIEHENAIARDERESFERERERKKGKKRTTSGAGGQSSSKRPPRYPRSQQRYQGPQRCAICGGNHRATACSQREGKCFKCGQPGHMIRDCPRGASSAQSTASAQSPSRQCSGLPPAMSAGRTFVPRQYEPPRPASSTRTETPRSAPSGRVFAAQAEDPAVVDDVVAGIVLLYGIRSRALFDTGASHSFISSSFAKTHDIEISDRPDAWWVYAPEHTFSVHEECAACPVQIGDWIMPADLLVLKQMKGFDIILGMDWLTKYYATIDCESKVITFCEPEQNEVVYRACKSSLFVLTVSSTRARKLISSGCTAYLATVVETQKELPVLSDIPVVREFPDVFPAELPGLPPDREIEFVIDLVPGTTPISKAPYRMHLLS</sequence>
<dbReference type="Pfam" id="PF03732">
    <property type="entry name" value="Retrotrans_gag"/>
    <property type="match status" value="1"/>
</dbReference>
<dbReference type="InterPro" id="IPR005162">
    <property type="entry name" value="Retrotrans_gag_dom"/>
</dbReference>
<feature type="compositionally biased region" description="Polar residues" evidence="2">
    <location>
        <begin position="370"/>
        <end position="380"/>
    </location>
</feature>
<reference evidence="5" key="2">
    <citation type="submission" date="2025-08" db="UniProtKB">
        <authorList>
            <consortium name="RefSeq"/>
        </authorList>
    </citation>
    <scope>IDENTIFICATION</scope>
    <source>
        <tissue evidence="5">Leaf</tissue>
    </source>
</reference>
<dbReference type="GeneID" id="109706324"/>
<feature type="region of interest" description="Disordered" evidence="2">
    <location>
        <begin position="327"/>
        <end position="384"/>
    </location>
</feature>
<keyword evidence="4" id="KW-1185">Reference proteome</keyword>
<dbReference type="GO" id="GO:0006508">
    <property type="term" value="P:proteolysis"/>
    <property type="evidence" value="ECO:0007669"/>
    <property type="project" value="InterPro"/>
</dbReference>
<dbReference type="Pfam" id="PF00098">
    <property type="entry name" value="zf-CCHC"/>
    <property type="match status" value="1"/>
</dbReference>
<dbReference type="InterPro" id="IPR032567">
    <property type="entry name" value="RTL1-rel"/>
</dbReference>
<feature type="compositionally biased region" description="Low complexity" evidence="2">
    <location>
        <begin position="272"/>
        <end position="289"/>
    </location>
</feature>
<dbReference type="InterPro" id="IPR001878">
    <property type="entry name" value="Znf_CCHC"/>
</dbReference>
<feature type="non-terminal residue" evidence="5">
    <location>
        <position position="1"/>
    </location>
</feature>
<feature type="domain" description="CCHC-type" evidence="3">
    <location>
        <begin position="312"/>
        <end position="328"/>
    </location>
</feature>
<evidence type="ECO:0000256" key="1">
    <source>
        <dbReference type="PROSITE-ProRule" id="PRU00047"/>
    </source>
</evidence>
<dbReference type="GO" id="GO:0003676">
    <property type="term" value="F:nucleic acid binding"/>
    <property type="evidence" value="ECO:0007669"/>
    <property type="project" value="InterPro"/>
</dbReference>
<dbReference type="PROSITE" id="PS00141">
    <property type="entry name" value="ASP_PROTEASE"/>
    <property type="match status" value="1"/>
</dbReference>
<dbReference type="Proteomes" id="UP000515123">
    <property type="component" value="Unplaced"/>
</dbReference>
<dbReference type="AlphaFoldDB" id="A0A6P5EH77"/>
<dbReference type="CDD" id="cd00303">
    <property type="entry name" value="retropepsin_like"/>
    <property type="match status" value="1"/>
</dbReference>
<protein>
    <submittedName>
        <fullName evidence="5">Uncharacterized protein LOC109706324</fullName>
    </submittedName>
</protein>
<evidence type="ECO:0000259" key="3">
    <source>
        <dbReference type="PROSITE" id="PS50158"/>
    </source>
</evidence>
<proteinExistence type="predicted"/>
<dbReference type="Pfam" id="PF08284">
    <property type="entry name" value="RVP_2"/>
    <property type="match status" value="1"/>
</dbReference>
<dbReference type="SUPFAM" id="SSF57756">
    <property type="entry name" value="Retrovirus zinc finger-like domains"/>
    <property type="match status" value="1"/>
</dbReference>
<dbReference type="PANTHER" id="PTHR15503:SF45">
    <property type="entry name" value="RNA-DIRECTED DNA POLYMERASE HOMOLOG"/>
    <property type="match status" value="1"/>
</dbReference>
<organism evidence="4 5">
    <name type="scientific">Ananas comosus</name>
    <name type="common">Pineapple</name>
    <name type="synonym">Ananas ananas</name>
    <dbReference type="NCBI Taxonomy" id="4615"/>
    <lineage>
        <taxon>Eukaryota</taxon>
        <taxon>Viridiplantae</taxon>
        <taxon>Streptophyta</taxon>
        <taxon>Embryophyta</taxon>
        <taxon>Tracheophyta</taxon>
        <taxon>Spermatophyta</taxon>
        <taxon>Magnoliopsida</taxon>
        <taxon>Liliopsida</taxon>
        <taxon>Poales</taxon>
        <taxon>Bromeliaceae</taxon>
        <taxon>Bromelioideae</taxon>
        <taxon>Ananas</taxon>
    </lineage>
</organism>
<reference evidence="4" key="1">
    <citation type="journal article" date="2015" name="Nat. Genet.">
        <title>The pineapple genome and the evolution of CAM photosynthesis.</title>
        <authorList>
            <person name="Ming R."/>
            <person name="VanBuren R."/>
            <person name="Wai C.M."/>
            <person name="Tang H."/>
            <person name="Schatz M.C."/>
            <person name="Bowers J.E."/>
            <person name="Lyons E."/>
            <person name="Wang M.L."/>
            <person name="Chen J."/>
            <person name="Biggers E."/>
            <person name="Zhang J."/>
            <person name="Huang L."/>
            <person name="Zhang L."/>
            <person name="Miao W."/>
            <person name="Zhang J."/>
            <person name="Ye Z."/>
            <person name="Miao C."/>
            <person name="Lin Z."/>
            <person name="Wang H."/>
            <person name="Zhou H."/>
            <person name="Yim W.C."/>
            <person name="Priest H.D."/>
            <person name="Zheng C."/>
            <person name="Woodhouse M."/>
            <person name="Edger P.P."/>
            <person name="Guyot R."/>
            <person name="Guo H.B."/>
            <person name="Guo H."/>
            <person name="Zheng G."/>
            <person name="Singh R."/>
            <person name="Sharma A."/>
            <person name="Min X."/>
            <person name="Zheng Y."/>
            <person name="Lee H."/>
            <person name="Gurtowski J."/>
            <person name="Sedlazeck F.J."/>
            <person name="Harkess A."/>
            <person name="McKain M.R."/>
            <person name="Liao Z."/>
            <person name="Fang J."/>
            <person name="Liu J."/>
            <person name="Zhang X."/>
            <person name="Zhang Q."/>
            <person name="Hu W."/>
            <person name="Qin Y."/>
            <person name="Wang K."/>
            <person name="Chen L.Y."/>
            <person name="Shirley N."/>
            <person name="Lin Y.R."/>
            <person name="Liu L.Y."/>
            <person name="Hernandez A.G."/>
            <person name="Wright C.L."/>
            <person name="Bulone V."/>
            <person name="Tuskan G.A."/>
            <person name="Heath K."/>
            <person name="Zee F."/>
            <person name="Moore P.H."/>
            <person name="Sunkar R."/>
            <person name="Leebens-Mack J.H."/>
            <person name="Mockler T."/>
            <person name="Bennetzen J.L."/>
            <person name="Freeling M."/>
            <person name="Sankoff D."/>
            <person name="Paterson A.H."/>
            <person name="Zhu X."/>
            <person name="Yang X."/>
            <person name="Smith J.A."/>
            <person name="Cushman J.C."/>
            <person name="Paull R.E."/>
            <person name="Yu Q."/>
        </authorList>
    </citation>
    <scope>NUCLEOTIDE SEQUENCE [LARGE SCALE GENOMIC DNA]</scope>
    <source>
        <strain evidence="4">cv. F153</strain>
    </source>
</reference>
<name>A0A6P5EH77_ANACO</name>
<dbReference type="Gene3D" id="2.40.70.10">
    <property type="entry name" value="Acid Proteases"/>
    <property type="match status" value="1"/>
</dbReference>
<keyword evidence="1" id="KW-0479">Metal-binding</keyword>
<evidence type="ECO:0000313" key="4">
    <source>
        <dbReference type="Proteomes" id="UP000515123"/>
    </source>
</evidence>
<keyword evidence="1" id="KW-0863">Zinc-finger</keyword>
<dbReference type="InterPro" id="IPR036875">
    <property type="entry name" value="Znf_CCHC_sf"/>
</dbReference>
<evidence type="ECO:0000313" key="5">
    <source>
        <dbReference type="RefSeq" id="XP_020082692.1"/>
    </source>
</evidence>
<dbReference type="SMART" id="SM00343">
    <property type="entry name" value="ZnF_C2HC"/>
    <property type="match status" value="2"/>
</dbReference>
<accession>A0A6P5EH77</accession>
<dbReference type="InterPro" id="IPR021109">
    <property type="entry name" value="Peptidase_aspartic_dom_sf"/>
</dbReference>
<dbReference type="InterPro" id="IPR001969">
    <property type="entry name" value="Aspartic_peptidase_AS"/>
</dbReference>
<dbReference type="GO" id="GO:0004190">
    <property type="term" value="F:aspartic-type endopeptidase activity"/>
    <property type="evidence" value="ECO:0007669"/>
    <property type="project" value="InterPro"/>
</dbReference>
<dbReference type="PROSITE" id="PS50158">
    <property type="entry name" value="ZF_CCHC"/>
    <property type="match status" value="1"/>
</dbReference>
<dbReference type="RefSeq" id="XP_020082692.1">
    <property type="nucleotide sequence ID" value="XM_020227103.1"/>
</dbReference>
<dbReference type="GO" id="GO:0008270">
    <property type="term" value="F:zinc ion binding"/>
    <property type="evidence" value="ECO:0007669"/>
    <property type="project" value="UniProtKB-KW"/>
</dbReference>
<dbReference type="Gene3D" id="4.10.60.10">
    <property type="entry name" value="Zinc finger, CCHC-type"/>
    <property type="match status" value="1"/>
</dbReference>
<feature type="region of interest" description="Disordered" evidence="2">
    <location>
        <begin position="248"/>
        <end position="289"/>
    </location>
</feature>
<dbReference type="PANTHER" id="PTHR15503">
    <property type="entry name" value="LDOC1 RELATED"/>
    <property type="match status" value="1"/>
</dbReference>
<gene>
    <name evidence="5" type="primary">LOC109706324</name>
</gene>